<dbReference type="Proteomes" id="UP001597641">
    <property type="component" value="Unassembled WGS sequence"/>
</dbReference>
<reference evidence="2" key="1">
    <citation type="journal article" date="2019" name="Int. J. Syst. Evol. Microbiol.">
        <title>The Global Catalogue of Microorganisms (GCM) 10K type strain sequencing project: providing services to taxonomists for standard genome sequencing and annotation.</title>
        <authorList>
            <consortium name="The Broad Institute Genomics Platform"/>
            <consortium name="The Broad Institute Genome Sequencing Center for Infectious Disease"/>
            <person name="Wu L."/>
            <person name="Ma J."/>
        </authorList>
    </citation>
    <scope>NUCLEOTIDE SEQUENCE [LARGE SCALE GENOMIC DNA]</scope>
    <source>
        <strain evidence="2">KCTC 23984</strain>
    </source>
</reference>
<evidence type="ECO:0000313" key="1">
    <source>
        <dbReference type="EMBL" id="MFD3004076.1"/>
    </source>
</evidence>
<feature type="non-terminal residue" evidence="1">
    <location>
        <position position="1"/>
    </location>
</feature>
<evidence type="ECO:0008006" key="3">
    <source>
        <dbReference type="Google" id="ProtNLM"/>
    </source>
</evidence>
<proteinExistence type="predicted"/>
<feature type="non-terminal residue" evidence="1">
    <location>
        <position position="225"/>
    </location>
</feature>
<comment type="caution">
    <text evidence="1">The sequence shown here is derived from an EMBL/GenBank/DDBJ whole genome shotgun (WGS) entry which is preliminary data.</text>
</comment>
<name>A0ABW6C527_9BACT</name>
<keyword evidence="2" id="KW-1185">Reference proteome</keyword>
<evidence type="ECO:0000313" key="2">
    <source>
        <dbReference type="Proteomes" id="UP001597641"/>
    </source>
</evidence>
<protein>
    <recommendedName>
        <fullName evidence="3">YD repeat-containing protein</fullName>
    </recommendedName>
</protein>
<dbReference type="RefSeq" id="WP_377492700.1">
    <property type="nucleotide sequence ID" value="NZ_JBHUOX010000106.1"/>
</dbReference>
<organism evidence="1 2">
    <name type="scientific">Pontibacter toksunensis</name>
    <dbReference type="NCBI Taxonomy" id="1332631"/>
    <lineage>
        <taxon>Bacteria</taxon>
        <taxon>Pseudomonadati</taxon>
        <taxon>Bacteroidota</taxon>
        <taxon>Cytophagia</taxon>
        <taxon>Cytophagales</taxon>
        <taxon>Hymenobacteraceae</taxon>
        <taxon>Pontibacter</taxon>
    </lineage>
</organism>
<sequence length="225" mass="25514">SGSADDDVVKIEYNAQGYISKAIEDYEEGGANSDYTRYTYDANNRLIKSEEVEDGNVDDYDTYEYTDGLVTAIKEHESDGTIESTRTFKYDGSKRLIEATEEIDGDDYKQTFEYDNKGNVTKAETLYGSALSSRRIYENYDDKSTFYSSIKGLVEPTAMTNKNNPGKVTEYYFTDANGDGVVDTQPYETYMTAYTYKYNGEGFPTEVTEEEDDGELETTTFTYDC</sequence>
<dbReference type="EMBL" id="JBHUOX010000106">
    <property type="protein sequence ID" value="MFD3004076.1"/>
    <property type="molecule type" value="Genomic_DNA"/>
</dbReference>
<gene>
    <name evidence="1" type="ORF">ACFS7Z_27240</name>
</gene>
<accession>A0ABW6C527</accession>
<dbReference type="Gene3D" id="2.180.10.10">
    <property type="entry name" value="RHS repeat-associated core"/>
    <property type="match status" value="1"/>
</dbReference>